<dbReference type="PANTHER" id="PTHR35562:SF2">
    <property type="entry name" value="DNA ENDONUCLEASE SMRA-RELATED"/>
    <property type="match status" value="1"/>
</dbReference>
<dbReference type="eggNOG" id="COG2840">
    <property type="taxonomic scope" value="Bacteria"/>
</dbReference>
<evidence type="ECO:0000259" key="2">
    <source>
        <dbReference type="PROSITE" id="PS50828"/>
    </source>
</evidence>
<dbReference type="AlphaFoldDB" id="Q2N802"/>
<dbReference type="OrthoDB" id="7165597at2"/>
<sequence>MNHPRGLSDAEAAAWEKLAATVEPLSGSTAKAGAEQPLPKRSVPAPSPKPQRFPTRVSAPEAPLPPMARRVPTPGNLDSHWDRRLKSGEIMPDLTLDLHDHGLDAAYTRLMGGMEQARSVGARVVLVVTGRPRPVDAADRATRRGAIRAKILDWLAASGHGENIAAIRKAHRRHGGDGALYVVLRRQR</sequence>
<accession>Q2N802</accession>
<feature type="domain" description="Smr" evidence="2">
    <location>
        <begin position="96"/>
        <end position="185"/>
    </location>
</feature>
<dbReference type="RefSeq" id="WP_011415016.1">
    <property type="nucleotide sequence ID" value="NC_007722.1"/>
</dbReference>
<feature type="region of interest" description="Disordered" evidence="1">
    <location>
        <begin position="24"/>
        <end position="79"/>
    </location>
</feature>
<evidence type="ECO:0000313" key="3">
    <source>
        <dbReference type="EMBL" id="ABC64189.1"/>
    </source>
</evidence>
<dbReference type="Proteomes" id="UP000008808">
    <property type="component" value="Chromosome"/>
</dbReference>
<dbReference type="HOGENOM" id="CLU_055978_2_1_5"/>
<dbReference type="STRING" id="314225.ELI_10485"/>
<protein>
    <recommendedName>
        <fullName evidence="2">Smr domain-containing protein</fullName>
    </recommendedName>
</protein>
<dbReference type="EMBL" id="CP000157">
    <property type="protein sequence ID" value="ABC64189.1"/>
    <property type="molecule type" value="Genomic_DNA"/>
</dbReference>
<evidence type="ECO:0000256" key="1">
    <source>
        <dbReference type="SAM" id="MobiDB-lite"/>
    </source>
</evidence>
<gene>
    <name evidence="3" type="ordered locus">ELI_10485</name>
</gene>
<dbReference type="PROSITE" id="PS50828">
    <property type="entry name" value="SMR"/>
    <property type="match status" value="1"/>
</dbReference>
<reference evidence="4" key="1">
    <citation type="journal article" date="2009" name="J. Bacteriol.">
        <title>Complete genome sequence of Erythrobacter litoralis HTCC2594.</title>
        <authorList>
            <person name="Oh H.M."/>
            <person name="Giovannoni S.J."/>
            <person name="Ferriera S."/>
            <person name="Johnson J."/>
            <person name="Cho J.C."/>
        </authorList>
    </citation>
    <scope>NUCLEOTIDE SEQUENCE [LARGE SCALE GENOMIC DNA]</scope>
    <source>
        <strain evidence="4">HTCC2594</strain>
    </source>
</reference>
<evidence type="ECO:0000313" key="4">
    <source>
        <dbReference type="Proteomes" id="UP000008808"/>
    </source>
</evidence>
<dbReference type="Gene3D" id="3.30.1370.110">
    <property type="match status" value="1"/>
</dbReference>
<dbReference type="InterPro" id="IPR002625">
    <property type="entry name" value="Smr_dom"/>
</dbReference>
<dbReference type="InterPro" id="IPR036063">
    <property type="entry name" value="Smr_dom_sf"/>
</dbReference>
<dbReference type="PANTHER" id="PTHR35562">
    <property type="entry name" value="DNA ENDONUCLEASE SMRA-RELATED"/>
    <property type="match status" value="1"/>
</dbReference>
<dbReference type="Pfam" id="PF01713">
    <property type="entry name" value="Smr"/>
    <property type="match status" value="1"/>
</dbReference>
<dbReference type="KEGG" id="eli:ELI_10485"/>
<name>Q2N802_ERYLH</name>
<keyword evidence="4" id="KW-1185">Reference proteome</keyword>
<organism evidence="3 4">
    <name type="scientific">Erythrobacter litoralis (strain HTCC2594)</name>
    <dbReference type="NCBI Taxonomy" id="314225"/>
    <lineage>
        <taxon>Bacteria</taxon>
        <taxon>Pseudomonadati</taxon>
        <taxon>Pseudomonadota</taxon>
        <taxon>Alphaproteobacteria</taxon>
        <taxon>Sphingomonadales</taxon>
        <taxon>Erythrobacteraceae</taxon>
        <taxon>Erythrobacter/Porphyrobacter group</taxon>
        <taxon>Erythrobacter</taxon>
    </lineage>
</organism>
<dbReference type="SUPFAM" id="SSF160443">
    <property type="entry name" value="SMR domain-like"/>
    <property type="match status" value="1"/>
</dbReference>
<proteinExistence type="predicted"/>